<evidence type="ECO:0000256" key="3">
    <source>
        <dbReference type="ARBA" id="ARBA00004744"/>
    </source>
</evidence>
<dbReference type="OrthoDB" id="7053339at2"/>
<feature type="transmembrane region" description="Helical" evidence="10">
    <location>
        <begin position="38"/>
        <end position="59"/>
    </location>
</feature>
<dbReference type="RefSeq" id="WP_102246246.1">
    <property type="nucleotide sequence ID" value="NZ_CP025682.1"/>
</dbReference>
<dbReference type="EMBL" id="CP025682">
    <property type="protein sequence ID" value="AUN94174.1"/>
    <property type="molecule type" value="Genomic_DNA"/>
</dbReference>
<dbReference type="InterPro" id="IPR005254">
    <property type="entry name" value="Heme_biosyn_assoc_TPR_pro"/>
</dbReference>
<sequence>MRALIWIVAIFAVAAGIAMLAGQNEGYVLVVSPPWRAQLSLNFVIVGLIVAFVLMYVLVRVLRRTLGLPGRVARYRVRRREEKRTKALHQALRALFEGRYGDALSSARAADAADRTSFEVAVVAARAAHGMRDARKRAEWLDKAGEREGGRAPRLLAQAGFAIDDGEFADARAALDALRESGHRSVAARRLALDLALAEERWDEVAELVPQLQSERALPVDEARRLQRAARIAGFRRRLGDATETAAYWRDLPKEDMADRVLIAEVVPMLAATGQGGLARRTVERLLDDQWDSELARQYSLCAGDGAEADQALKRAEKWLAAHPDDAGLLASVGRQCMAAQIWGKAQSYLEESLARDARADVHRSLAELFERLERTDDAARHYREAARLAQG</sequence>
<dbReference type="Pfam" id="PF07219">
    <property type="entry name" value="HemY_N"/>
    <property type="match status" value="1"/>
</dbReference>
<evidence type="ECO:0000256" key="1">
    <source>
        <dbReference type="ARBA" id="ARBA00002962"/>
    </source>
</evidence>
<dbReference type="KEGG" id="atw:C0099_03990"/>
<evidence type="ECO:0000256" key="2">
    <source>
        <dbReference type="ARBA" id="ARBA00004429"/>
    </source>
</evidence>
<keyword evidence="8 10" id="KW-0472">Membrane</keyword>
<dbReference type="UniPathway" id="UPA00252"/>
<dbReference type="Gene3D" id="1.25.40.10">
    <property type="entry name" value="Tetratricopeptide repeat domain"/>
    <property type="match status" value="1"/>
</dbReference>
<evidence type="ECO:0000256" key="5">
    <source>
        <dbReference type="ARBA" id="ARBA00022519"/>
    </source>
</evidence>
<keyword evidence="9" id="KW-0627">Porphyrin biosynthesis</keyword>
<evidence type="ECO:0000256" key="7">
    <source>
        <dbReference type="ARBA" id="ARBA00022989"/>
    </source>
</evidence>
<evidence type="ECO:0000256" key="9">
    <source>
        <dbReference type="ARBA" id="ARBA00023244"/>
    </source>
</evidence>
<dbReference type="InterPro" id="IPR011990">
    <property type="entry name" value="TPR-like_helical_dom_sf"/>
</dbReference>
<keyword evidence="7 10" id="KW-1133">Transmembrane helix</keyword>
<comment type="pathway">
    <text evidence="3">Porphyrin-containing compound metabolism; protoheme biosynthesis.</text>
</comment>
<evidence type="ECO:0000256" key="8">
    <source>
        <dbReference type="ARBA" id="ARBA00023136"/>
    </source>
</evidence>
<dbReference type="AlphaFoldDB" id="A0A2I6S4J2"/>
<accession>A0A2I6S4J2</accession>
<organism evidence="12 13">
    <name type="scientific">Pseudazoarcus pumilus</name>
    <dbReference type="NCBI Taxonomy" id="2067960"/>
    <lineage>
        <taxon>Bacteria</taxon>
        <taxon>Pseudomonadati</taxon>
        <taxon>Pseudomonadota</taxon>
        <taxon>Betaproteobacteria</taxon>
        <taxon>Rhodocyclales</taxon>
        <taxon>Zoogloeaceae</taxon>
        <taxon>Pseudazoarcus</taxon>
    </lineage>
</organism>
<keyword evidence="13" id="KW-1185">Reference proteome</keyword>
<evidence type="ECO:0000259" key="11">
    <source>
        <dbReference type="Pfam" id="PF07219"/>
    </source>
</evidence>
<comment type="function">
    <text evidence="1">Involved in a late step of protoheme IX synthesis.</text>
</comment>
<proteinExistence type="predicted"/>
<protein>
    <submittedName>
        <fullName evidence="12">Heme biosynthesis protein HemY</fullName>
    </submittedName>
</protein>
<dbReference type="InterPro" id="IPR010817">
    <property type="entry name" value="HemY_N"/>
</dbReference>
<reference evidence="12 13" key="1">
    <citation type="submission" date="2018-01" db="EMBL/GenBank/DDBJ databases">
        <authorList>
            <person name="Fu G.-Y."/>
        </authorList>
    </citation>
    <scope>NUCLEOTIDE SEQUENCE [LARGE SCALE GENOMIC DNA]</scope>
    <source>
        <strain evidence="12 13">SY39</strain>
    </source>
</reference>
<evidence type="ECO:0000256" key="10">
    <source>
        <dbReference type="SAM" id="Phobius"/>
    </source>
</evidence>
<dbReference type="NCBIfam" id="TIGR00540">
    <property type="entry name" value="TPR_hemY_coli"/>
    <property type="match status" value="1"/>
</dbReference>
<dbReference type="GO" id="GO:0042168">
    <property type="term" value="P:heme metabolic process"/>
    <property type="evidence" value="ECO:0007669"/>
    <property type="project" value="InterPro"/>
</dbReference>
<evidence type="ECO:0000313" key="12">
    <source>
        <dbReference type="EMBL" id="AUN94174.1"/>
    </source>
</evidence>
<feature type="domain" description="HemY N-terminal" evidence="11">
    <location>
        <begin position="26"/>
        <end position="131"/>
    </location>
</feature>
<evidence type="ECO:0000313" key="13">
    <source>
        <dbReference type="Proteomes" id="UP000242205"/>
    </source>
</evidence>
<evidence type="ECO:0000256" key="6">
    <source>
        <dbReference type="ARBA" id="ARBA00022692"/>
    </source>
</evidence>
<keyword evidence="6 10" id="KW-0812">Transmembrane</keyword>
<dbReference type="SUPFAM" id="SSF48452">
    <property type="entry name" value="TPR-like"/>
    <property type="match status" value="1"/>
</dbReference>
<keyword evidence="5" id="KW-0997">Cell inner membrane</keyword>
<dbReference type="GO" id="GO:0006779">
    <property type="term" value="P:porphyrin-containing compound biosynthetic process"/>
    <property type="evidence" value="ECO:0007669"/>
    <property type="project" value="UniProtKB-KW"/>
</dbReference>
<name>A0A2I6S4J2_9RHOO</name>
<keyword evidence="4" id="KW-1003">Cell membrane</keyword>
<dbReference type="Proteomes" id="UP000242205">
    <property type="component" value="Chromosome"/>
</dbReference>
<evidence type="ECO:0000256" key="4">
    <source>
        <dbReference type="ARBA" id="ARBA00022475"/>
    </source>
</evidence>
<dbReference type="GO" id="GO:0005886">
    <property type="term" value="C:plasma membrane"/>
    <property type="evidence" value="ECO:0007669"/>
    <property type="project" value="UniProtKB-SubCell"/>
</dbReference>
<gene>
    <name evidence="12" type="ORF">C0099_03990</name>
</gene>
<comment type="subcellular location">
    <subcellularLocation>
        <location evidence="2">Cell inner membrane</location>
        <topology evidence="2">Multi-pass membrane protein</topology>
    </subcellularLocation>
</comment>